<evidence type="ECO:0000313" key="4">
    <source>
        <dbReference type="WBParaSite" id="HPBE_0000629401-mRNA-1"/>
    </source>
</evidence>
<reference evidence="2 3" key="1">
    <citation type="submission" date="2018-11" db="EMBL/GenBank/DDBJ databases">
        <authorList>
            <consortium name="Pathogen Informatics"/>
        </authorList>
    </citation>
    <scope>NUCLEOTIDE SEQUENCE [LARGE SCALE GENOMIC DNA]</scope>
</reference>
<dbReference type="EMBL" id="UZAH01025635">
    <property type="protein sequence ID" value="VDO67701.1"/>
    <property type="molecule type" value="Genomic_DNA"/>
</dbReference>
<sequence length="89" mass="9527">MGGVLQGTPERGVPSSGGRERTTNGRTIPPWTQEEVRKAIGKMKLGKAAGPDGVPVEAWKVLGDLGIESSSTIFNYRANVCFVGTYQDF</sequence>
<evidence type="ECO:0000313" key="2">
    <source>
        <dbReference type="EMBL" id="VDO67701.1"/>
    </source>
</evidence>
<gene>
    <name evidence="2" type="ORF">HPBE_LOCUS6295</name>
</gene>
<keyword evidence="3" id="KW-1185">Reference proteome</keyword>
<protein>
    <submittedName>
        <fullName evidence="4">Transferred entry: 7.1.1.2</fullName>
    </submittedName>
</protein>
<evidence type="ECO:0000256" key="1">
    <source>
        <dbReference type="SAM" id="MobiDB-lite"/>
    </source>
</evidence>
<proteinExistence type="predicted"/>
<dbReference type="AlphaFoldDB" id="A0A183FHM3"/>
<evidence type="ECO:0000313" key="3">
    <source>
        <dbReference type="Proteomes" id="UP000050761"/>
    </source>
</evidence>
<name>A0A183FHM3_HELPZ</name>
<accession>A0A3P7X1X2</accession>
<feature type="region of interest" description="Disordered" evidence="1">
    <location>
        <begin position="1"/>
        <end position="29"/>
    </location>
</feature>
<organism evidence="3 4">
    <name type="scientific">Heligmosomoides polygyrus</name>
    <name type="common">Parasitic roundworm</name>
    <dbReference type="NCBI Taxonomy" id="6339"/>
    <lineage>
        <taxon>Eukaryota</taxon>
        <taxon>Metazoa</taxon>
        <taxon>Ecdysozoa</taxon>
        <taxon>Nematoda</taxon>
        <taxon>Chromadorea</taxon>
        <taxon>Rhabditida</taxon>
        <taxon>Rhabditina</taxon>
        <taxon>Rhabditomorpha</taxon>
        <taxon>Strongyloidea</taxon>
        <taxon>Heligmosomidae</taxon>
        <taxon>Heligmosomoides</taxon>
    </lineage>
</organism>
<dbReference type="OrthoDB" id="418748at2759"/>
<reference evidence="4" key="2">
    <citation type="submission" date="2019-09" db="UniProtKB">
        <authorList>
            <consortium name="WormBaseParasite"/>
        </authorList>
    </citation>
    <scope>IDENTIFICATION</scope>
</reference>
<dbReference type="WBParaSite" id="HPBE_0000629401-mRNA-1">
    <property type="protein sequence ID" value="HPBE_0000629401-mRNA-1"/>
    <property type="gene ID" value="HPBE_0000629401"/>
</dbReference>
<dbReference type="Proteomes" id="UP000050761">
    <property type="component" value="Unassembled WGS sequence"/>
</dbReference>
<accession>A0A183FHM3</accession>